<dbReference type="PANTHER" id="PTHR43031:SF18">
    <property type="entry name" value="RHODANESE-RELATED SULFURTRANSFERASES"/>
    <property type="match status" value="1"/>
</dbReference>
<dbReference type="OrthoDB" id="9808735at2"/>
<dbReference type="AlphaFoldDB" id="A0A2I1K3N2"/>
<sequence>MTLLNILLTFIGILLIAYAIYWFVLWVMRQRSAEMIGEVELSKIIRKVQLIDVREHADYKANHILGARNIPSTQFKMRLNEIRSDQPVVLYDFGINSASRCANLLRKANHSDVYILQGGMEGWNGKTKSDL</sequence>
<name>A0A2I1K3N2_9LACT</name>
<keyword evidence="1" id="KW-0812">Transmembrane</keyword>
<dbReference type="GO" id="GO:0016740">
    <property type="term" value="F:transferase activity"/>
    <property type="evidence" value="ECO:0007669"/>
    <property type="project" value="UniProtKB-KW"/>
</dbReference>
<dbReference type="InterPro" id="IPR036873">
    <property type="entry name" value="Rhodanese-like_dom_sf"/>
</dbReference>
<dbReference type="CDD" id="cd00158">
    <property type="entry name" value="RHOD"/>
    <property type="match status" value="1"/>
</dbReference>
<dbReference type="SUPFAM" id="SSF52821">
    <property type="entry name" value="Rhodanese/Cell cycle control phosphatase"/>
    <property type="match status" value="1"/>
</dbReference>
<accession>A0A2I1K3N2</accession>
<dbReference type="PANTHER" id="PTHR43031">
    <property type="entry name" value="FAD-DEPENDENT OXIDOREDUCTASE"/>
    <property type="match status" value="1"/>
</dbReference>
<keyword evidence="1" id="KW-1133">Transmembrane helix</keyword>
<dbReference type="RefSeq" id="WP_101953903.1">
    <property type="nucleotide sequence ID" value="NZ_PKHE01000004.1"/>
</dbReference>
<dbReference type="Proteomes" id="UP000234384">
    <property type="component" value="Unassembled WGS sequence"/>
</dbReference>
<evidence type="ECO:0000259" key="2">
    <source>
        <dbReference type="PROSITE" id="PS50206"/>
    </source>
</evidence>
<dbReference type="EMBL" id="PKHE01000004">
    <property type="protein sequence ID" value="PKY90266.1"/>
    <property type="molecule type" value="Genomic_DNA"/>
</dbReference>
<keyword evidence="3" id="KW-0808">Transferase</keyword>
<dbReference type="SMART" id="SM00450">
    <property type="entry name" value="RHOD"/>
    <property type="match status" value="1"/>
</dbReference>
<comment type="caution">
    <text evidence="3">The sequence shown here is derived from an EMBL/GenBank/DDBJ whole genome shotgun (WGS) entry which is preliminary data.</text>
</comment>
<evidence type="ECO:0000313" key="3">
    <source>
        <dbReference type="EMBL" id="PKY90266.1"/>
    </source>
</evidence>
<evidence type="ECO:0000313" key="4">
    <source>
        <dbReference type="Proteomes" id="UP000234384"/>
    </source>
</evidence>
<dbReference type="InterPro" id="IPR001763">
    <property type="entry name" value="Rhodanese-like_dom"/>
</dbReference>
<evidence type="ECO:0000256" key="1">
    <source>
        <dbReference type="SAM" id="Phobius"/>
    </source>
</evidence>
<dbReference type="Pfam" id="PF00581">
    <property type="entry name" value="Rhodanese"/>
    <property type="match status" value="1"/>
</dbReference>
<gene>
    <name evidence="3" type="ORF">CYJ57_02200</name>
</gene>
<organism evidence="3 4">
    <name type="scientific">Falseniella ignava</name>
    <dbReference type="NCBI Taxonomy" id="137730"/>
    <lineage>
        <taxon>Bacteria</taxon>
        <taxon>Bacillati</taxon>
        <taxon>Bacillota</taxon>
        <taxon>Bacilli</taxon>
        <taxon>Lactobacillales</taxon>
        <taxon>Aerococcaceae</taxon>
        <taxon>Falseniella</taxon>
    </lineage>
</organism>
<feature type="domain" description="Rhodanese" evidence="2">
    <location>
        <begin position="44"/>
        <end position="129"/>
    </location>
</feature>
<reference evidence="3 4" key="1">
    <citation type="submission" date="2017-12" db="EMBL/GenBank/DDBJ databases">
        <title>Phylogenetic diversity of female urinary microbiome.</title>
        <authorList>
            <person name="Thomas-White K."/>
            <person name="Wolfe A.J."/>
        </authorList>
    </citation>
    <scope>NUCLEOTIDE SEQUENCE [LARGE SCALE GENOMIC DNA]</scope>
    <source>
        <strain evidence="3 4">UMB0898</strain>
    </source>
</reference>
<protein>
    <submittedName>
        <fullName evidence="3">Sulfurtransferase</fullName>
    </submittedName>
</protein>
<keyword evidence="1" id="KW-0472">Membrane</keyword>
<dbReference type="InterPro" id="IPR050229">
    <property type="entry name" value="GlpE_sulfurtransferase"/>
</dbReference>
<feature type="transmembrane region" description="Helical" evidence="1">
    <location>
        <begin position="6"/>
        <end position="28"/>
    </location>
</feature>
<dbReference type="PROSITE" id="PS50206">
    <property type="entry name" value="RHODANESE_3"/>
    <property type="match status" value="1"/>
</dbReference>
<dbReference type="Gene3D" id="3.40.250.10">
    <property type="entry name" value="Rhodanese-like domain"/>
    <property type="match status" value="1"/>
</dbReference>
<proteinExistence type="predicted"/>